<comment type="caution">
    <text evidence="2">The sequence shown here is derived from an EMBL/GenBank/DDBJ whole genome shotgun (WGS) entry which is preliminary data.</text>
</comment>
<evidence type="ECO:0000313" key="2">
    <source>
        <dbReference type="EMBL" id="KAH9374924.1"/>
    </source>
</evidence>
<evidence type="ECO:0000313" key="3">
    <source>
        <dbReference type="Proteomes" id="UP000821853"/>
    </source>
</evidence>
<reference evidence="2 3" key="1">
    <citation type="journal article" date="2020" name="Cell">
        <title>Large-Scale Comparative Analyses of Tick Genomes Elucidate Their Genetic Diversity and Vector Capacities.</title>
        <authorList>
            <consortium name="Tick Genome and Microbiome Consortium (TIGMIC)"/>
            <person name="Jia N."/>
            <person name="Wang J."/>
            <person name="Shi W."/>
            <person name="Du L."/>
            <person name="Sun Y."/>
            <person name="Zhan W."/>
            <person name="Jiang J.F."/>
            <person name="Wang Q."/>
            <person name="Zhang B."/>
            <person name="Ji P."/>
            <person name="Bell-Sakyi L."/>
            <person name="Cui X.M."/>
            <person name="Yuan T.T."/>
            <person name="Jiang B.G."/>
            <person name="Yang W.F."/>
            <person name="Lam T.T."/>
            <person name="Chang Q.C."/>
            <person name="Ding S.J."/>
            <person name="Wang X.J."/>
            <person name="Zhu J.G."/>
            <person name="Ruan X.D."/>
            <person name="Zhao L."/>
            <person name="Wei J.T."/>
            <person name="Ye R.Z."/>
            <person name="Que T.C."/>
            <person name="Du C.H."/>
            <person name="Zhou Y.H."/>
            <person name="Cheng J.X."/>
            <person name="Dai P.F."/>
            <person name="Guo W.B."/>
            <person name="Han X.H."/>
            <person name="Huang E.J."/>
            <person name="Li L.F."/>
            <person name="Wei W."/>
            <person name="Gao Y.C."/>
            <person name="Liu J.Z."/>
            <person name="Shao H.Z."/>
            <person name="Wang X."/>
            <person name="Wang C.C."/>
            <person name="Yang T.C."/>
            <person name="Huo Q.B."/>
            <person name="Li W."/>
            <person name="Chen H.Y."/>
            <person name="Chen S.E."/>
            <person name="Zhou L.G."/>
            <person name="Ni X.B."/>
            <person name="Tian J.H."/>
            <person name="Sheng Y."/>
            <person name="Liu T."/>
            <person name="Pan Y.S."/>
            <person name="Xia L.Y."/>
            <person name="Li J."/>
            <person name="Zhao F."/>
            <person name="Cao W.C."/>
        </authorList>
    </citation>
    <scope>NUCLEOTIDE SEQUENCE [LARGE SCALE GENOMIC DNA]</scope>
    <source>
        <strain evidence="2">HaeL-2018</strain>
    </source>
</reference>
<dbReference type="Pfam" id="PF00079">
    <property type="entry name" value="Serpin"/>
    <property type="match status" value="1"/>
</dbReference>
<dbReference type="Gene3D" id="2.30.39.10">
    <property type="entry name" value="Alpha-1-antitrypsin, domain 1"/>
    <property type="match status" value="1"/>
</dbReference>
<evidence type="ECO:0000259" key="1">
    <source>
        <dbReference type="Pfam" id="PF00079"/>
    </source>
</evidence>
<dbReference type="Proteomes" id="UP000821853">
    <property type="component" value="Chromosome 5"/>
</dbReference>
<organism evidence="2 3">
    <name type="scientific">Haemaphysalis longicornis</name>
    <name type="common">Bush tick</name>
    <dbReference type="NCBI Taxonomy" id="44386"/>
    <lineage>
        <taxon>Eukaryota</taxon>
        <taxon>Metazoa</taxon>
        <taxon>Ecdysozoa</taxon>
        <taxon>Arthropoda</taxon>
        <taxon>Chelicerata</taxon>
        <taxon>Arachnida</taxon>
        <taxon>Acari</taxon>
        <taxon>Parasitiformes</taxon>
        <taxon>Ixodida</taxon>
        <taxon>Ixodoidea</taxon>
        <taxon>Ixodidae</taxon>
        <taxon>Haemaphysalinae</taxon>
        <taxon>Haemaphysalis</taxon>
    </lineage>
</organism>
<dbReference type="AlphaFoldDB" id="A0A9J6GKJ6"/>
<dbReference type="VEuPathDB" id="VectorBase:HLOH_043614"/>
<dbReference type="InterPro" id="IPR042185">
    <property type="entry name" value="Serpin_sf_2"/>
</dbReference>
<sequence length="67" mass="7657">MIIQERPFKVGHSNEMKARALELQDKGGKASMFIFRPDDTEGLSFVEKALTSTTLRVLMHHLRDAQK</sequence>
<dbReference type="InterPro" id="IPR036186">
    <property type="entry name" value="Serpin_sf"/>
</dbReference>
<dbReference type="EMBL" id="JABSTR010000007">
    <property type="protein sequence ID" value="KAH9374924.1"/>
    <property type="molecule type" value="Genomic_DNA"/>
</dbReference>
<proteinExistence type="predicted"/>
<protein>
    <recommendedName>
        <fullName evidence="1">Serpin domain-containing protein</fullName>
    </recommendedName>
</protein>
<name>A0A9J6GKJ6_HAELO</name>
<feature type="domain" description="Serpin" evidence="1">
    <location>
        <begin position="1"/>
        <end position="64"/>
    </location>
</feature>
<accession>A0A9J6GKJ6</accession>
<dbReference type="SUPFAM" id="SSF56574">
    <property type="entry name" value="Serpins"/>
    <property type="match status" value="1"/>
</dbReference>
<gene>
    <name evidence="2" type="ORF">HPB48_022724</name>
</gene>
<keyword evidence="3" id="KW-1185">Reference proteome</keyword>
<dbReference type="InterPro" id="IPR023796">
    <property type="entry name" value="Serpin_dom"/>
</dbReference>